<comment type="caution">
    <text evidence="1">The sequence shown here is derived from an EMBL/GenBank/DDBJ whole genome shotgun (WGS) entry which is preliminary data.</text>
</comment>
<sequence length="223" mass="25204">MFLFCAPVLLAGLDAAAQDAVRSDVLPEAKGNWGVNDTIMVSVINYGGELMPYRELDMVYISKLPPAEMQKAIAAYNRLRNAVYVTYPYARAAGVTLNEVAARLNGVERKGERKAIIKSREKELREQFQKPMENLSVYQGKVLMKLINRQTGNNCYEIIKEYKGGFMARTYQTVAFFFGSSLKQPYDHVNDPTDRQIETIVKEIDNSWYNNANRPVVARASGM</sequence>
<dbReference type="Proteomes" id="UP001501725">
    <property type="component" value="Unassembled WGS sequence"/>
</dbReference>
<accession>A0ABP8GV24</accession>
<protein>
    <recommendedName>
        <fullName evidence="3">DUF4294 domain-containing protein</fullName>
    </recommendedName>
</protein>
<gene>
    <name evidence="1" type="ORF">GCM10023184_21450</name>
</gene>
<reference evidence="2" key="1">
    <citation type="journal article" date="2019" name="Int. J. Syst. Evol. Microbiol.">
        <title>The Global Catalogue of Microorganisms (GCM) 10K type strain sequencing project: providing services to taxonomists for standard genome sequencing and annotation.</title>
        <authorList>
            <consortium name="The Broad Institute Genomics Platform"/>
            <consortium name="The Broad Institute Genome Sequencing Center for Infectious Disease"/>
            <person name="Wu L."/>
            <person name="Ma J."/>
        </authorList>
    </citation>
    <scope>NUCLEOTIDE SEQUENCE [LARGE SCALE GENOMIC DNA]</scope>
    <source>
        <strain evidence="2">JCM 17919</strain>
    </source>
</reference>
<proteinExistence type="predicted"/>
<evidence type="ECO:0000313" key="1">
    <source>
        <dbReference type="EMBL" id="GAA4330339.1"/>
    </source>
</evidence>
<dbReference type="Pfam" id="PF14127">
    <property type="entry name" value="DUF4294"/>
    <property type="match status" value="1"/>
</dbReference>
<dbReference type="EMBL" id="BAABGY010000007">
    <property type="protein sequence ID" value="GAA4330339.1"/>
    <property type="molecule type" value="Genomic_DNA"/>
</dbReference>
<dbReference type="InterPro" id="IPR025636">
    <property type="entry name" value="DUF4294"/>
</dbReference>
<organism evidence="1 2">
    <name type="scientific">Flaviaesturariibacter amylovorans</name>
    <dbReference type="NCBI Taxonomy" id="1084520"/>
    <lineage>
        <taxon>Bacteria</taxon>
        <taxon>Pseudomonadati</taxon>
        <taxon>Bacteroidota</taxon>
        <taxon>Chitinophagia</taxon>
        <taxon>Chitinophagales</taxon>
        <taxon>Chitinophagaceae</taxon>
        <taxon>Flaviaestuariibacter</taxon>
    </lineage>
</organism>
<evidence type="ECO:0000313" key="2">
    <source>
        <dbReference type="Proteomes" id="UP001501725"/>
    </source>
</evidence>
<name>A0ABP8GV24_9BACT</name>
<keyword evidence="2" id="KW-1185">Reference proteome</keyword>
<evidence type="ECO:0008006" key="3">
    <source>
        <dbReference type="Google" id="ProtNLM"/>
    </source>
</evidence>